<evidence type="ECO:0000313" key="3">
    <source>
        <dbReference type="Proteomes" id="UP000688947"/>
    </source>
</evidence>
<sequence>LSENAVLRNLDCVLQGKQNRLIVTDRFYTSVFLSSMLLDRGLDHAGTIRTNRIGFCKSTVYNKKELRGPRGSYRVAQSRVFPNMAATTWIDTKPVSFLSMGCSTALTTVERRDGATIQQVPAP</sequence>
<dbReference type="PANTHER" id="PTHR46599:SF3">
    <property type="entry name" value="PIGGYBAC TRANSPOSABLE ELEMENT-DERIVED PROTEIN 4"/>
    <property type="match status" value="1"/>
</dbReference>
<dbReference type="PANTHER" id="PTHR46599">
    <property type="entry name" value="PIGGYBAC TRANSPOSABLE ELEMENT-DERIVED PROTEIN 4"/>
    <property type="match status" value="1"/>
</dbReference>
<dbReference type="InterPro" id="IPR029526">
    <property type="entry name" value="PGBD"/>
</dbReference>
<accession>A0A8T1UHW9</accession>
<feature type="domain" description="PiggyBac transposable element-derived protein" evidence="1">
    <location>
        <begin position="3"/>
        <end position="119"/>
    </location>
</feature>
<dbReference type="VEuPathDB" id="FungiDB:PC110_g10569"/>
<dbReference type="EMBL" id="JAENGZ010000376">
    <property type="protein sequence ID" value="KAG6960668.1"/>
    <property type="molecule type" value="Genomic_DNA"/>
</dbReference>
<reference evidence="2" key="1">
    <citation type="submission" date="2021-01" db="EMBL/GenBank/DDBJ databases">
        <title>Phytophthora aleatoria, a newly-described species from Pinus radiata is distinct from Phytophthora cactorum isolates based on comparative genomics.</title>
        <authorList>
            <person name="Mcdougal R."/>
            <person name="Panda P."/>
            <person name="Williams N."/>
            <person name="Studholme D.J."/>
        </authorList>
    </citation>
    <scope>NUCLEOTIDE SEQUENCE</scope>
    <source>
        <strain evidence="2">NZFS 3830</strain>
    </source>
</reference>
<dbReference type="OrthoDB" id="121849at2759"/>
<dbReference type="AlphaFoldDB" id="A0A8T1UHW9"/>
<evidence type="ECO:0000313" key="2">
    <source>
        <dbReference type="EMBL" id="KAG6960668.1"/>
    </source>
</evidence>
<evidence type="ECO:0000259" key="1">
    <source>
        <dbReference type="Pfam" id="PF13843"/>
    </source>
</evidence>
<gene>
    <name evidence="2" type="ORF">JG687_00008091</name>
</gene>
<protein>
    <recommendedName>
        <fullName evidence="1">PiggyBac transposable element-derived protein domain-containing protein</fullName>
    </recommendedName>
</protein>
<proteinExistence type="predicted"/>
<organism evidence="2 3">
    <name type="scientific">Phytophthora cactorum</name>
    <dbReference type="NCBI Taxonomy" id="29920"/>
    <lineage>
        <taxon>Eukaryota</taxon>
        <taxon>Sar</taxon>
        <taxon>Stramenopiles</taxon>
        <taxon>Oomycota</taxon>
        <taxon>Peronosporomycetes</taxon>
        <taxon>Peronosporales</taxon>
        <taxon>Peronosporaceae</taxon>
        <taxon>Phytophthora</taxon>
    </lineage>
</organism>
<comment type="caution">
    <text evidence="2">The sequence shown here is derived from an EMBL/GenBank/DDBJ whole genome shotgun (WGS) entry which is preliminary data.</text>
</comment>
<name>A0A8T1UHW9_9STRA</name>
<feature type="non-terminal residue" evidence="2">
    <location>
        <position position="1"/>
    </location>
</feature>
<dbReference type="Pfam" id="PF13843">
    <property type="entry name" value="DDE_Tnp_1_7"/>
    <property type="match status" value="1"/>
</dbReference>
<dbReference type="Proteomes" id="UP000688947">
    <property type="component" value="Unassembled WGS sequence"/>
</dbReference>